<dbReference type="Proteomes" id="UP000027590">
    <property type="component" value="Unassembled WGS sequence"/>
</dbReference>
<comment type="caution">
    <text evidence="1">The sequence shown here is derived from an EMBL/GenBank/DDBJ whole genome shotgun (WGS) entry which is preliminary data.</text>
</comment>
<name>A0A7U7G5G0_9PROT</name>
<gene>
    <name evidence="1" type="ORF">SACS_0752</name>
</gene>
<accession>A0A7U7G5G0</accession>
<evidence type="ECO:0000313" key="2">
    <source>
        <dbReference type="Proteomes" id="UP000027590"/>
    </source>
</evidence>
<proteinExistence type="predicted"/>
<organism evidence="1 2">
    <name type="scientific">Parasaccharibacter apium</name>
    <dbReference type="NCBI Taxonomy" id="1510841"/>
    <lineage>
        <taxon>Bacteria</taxon>
        <taxon>Pseudomonadati</taxon>
        <taxon>Pseudomonadota</taxon>
        <taxon>Alphaproteobacteria</taxon>
        <taxon>Acetobacterales</taxon>
        <taxon>Acetobacteraceae</taxon>
        <taxon>Parasaccharibacter</taxon>
    </lineage>
</organism>
<dbReference type="EMBL" id="CBLY010000004">
    <property type="protein sequence ID" value="CDG33490.1"/>
    <property type="molecule type" value="Genomic_DNA"/>
</dbReference>
<evidence type="ECO:0000313" key="1">
    <source>
        <dbReference type="EMBL" id="CDG33490.1"/>
    </source>
</evidence>
<protein>
    <submittedName>
        <fullName evidence="1">Uncharacterized protein</fullName>
    </submittedName>
</protein>
<reference evidence="1 2" key="1">
    <citation type="journal article" date="2014" name="Genome Biol. Evol.">
        <title>Acetic acid bacteria genomes reveal functional traits for adaptation to life in insect guts.</title>
        <authorList>
            <person name="Chouaia B."/>
            <person name="Gaiarsa S."/>
            <person name="Crotti E."/>
            <person name="Comandatore F."/>
            <person name="Degli Esposti M."/>
            <person name="Ricci I."/>
            <person name="Alma A."/>
            <person name="Favia G."/>
            <person name="Bandi C."/>
            <person name="Daffonchio D."/>
        </authorList>
    </citation>
    <scope>NUCLEOTIDE SEQUENCE [LARGE SCALE GENOMIC DNA]</scope>
    <source>
        <strain evidence="2">AM169</strain>
    </source>
</reference>
<dbReference type="AlphaFoldDB" id="A0A7U7G5G0"/>
<reference evidence="1 2" key="2">
    <citation type="journal article" date="2014" name="PLoS ONE">
        <title>Evolution of mitochondria reconstructed from the energy metabolism of living bacteria.</title>
        <authorList>
            <person name="Degli Esposti M."/>
            <person name="Chouaia B."/>
            <person name="Comandatore F."/>
            <person name="Crotti E."/>
            <person name="Sassera D."/>
            <person name="Lievens P.M."/>
            <person name="Daffonchio D."/>
            <person name="Bandi C."/>
        </authorList>
    </citation>
    <scope>NUCLEOTIDE SEQUENCE [LARGE SCALE GENOMIC DNA]</scope>
    <source>
        <strain evidence="2">AM169</strain>
    </source>
</reference>
<sequence>MRRFESSRPSQYFIPENQSIKKRRSLFGNGVSSVAALRCCLPSLTKGQTPHQNFWKSFG</sequence>